<dbReference type="InterPro" id="IPR043502">
    <property type="entry name" value="DNA/RNA_pol_sf"/>
</dbReference>
<dbReference type="Pfam" id="PF13456">
    <property type="entry name" value="RVT_3"/>
    <property type="match status" value="1"/>
</dbReference>
<dbReference type="InterPro" id="IPR001584">
    <property type="entry name" value="Integrase_cat-core"/>
</dbReference>
<reference evidence="4" key="1">
    <citation type="submission" date="2018-02" db="EMBL/GenBank/DDBJ databases">
        <authorList>
            <person name="Cohen D.B."/>
            <person name="Kent A.D."/>
        </authorList>
    </citation>
    <scope>NUCLEOTIDE SEQUENCE</scope>
</reference>
<evidence type="ECO:0000256" key="2">
    <source>
        <dbReference type="SAM" id="Phobius"/>
    </source>
</evidence>
<dbReference type="InterPro" id="IPR043128">
    <property type="entry name" value="Rev_trsase/Diguanyl_cyclase"/>
</dbReference>
<evidence type="ECO:0000256" key="1">
    <source>
        <dbReference type="SAM" id="MobiDB-lite"/>
    </source>
</evidence>
<dbReference type="InterPro" id="IPR036397">
    <property type="entry name" value="RNaseH_sf"/>
</dbReference>
<proteinExistence type="predicted"/>
<protein>
    <recommendedName>
        <fullName evidence="3">Integrase catalytic domain-containing protein</fullName>
    </recommendedName>
</protein>
<feature type="domain" description="Integrase catalytic" evidence="3">
    <location>
        <begin position="856"/>
        <end position="996"/>
    </location>
</feature>
<feature type="compositionally biased region" description="Basic and acidic residues" evidence="1">
    <location>
        <begin position="368"/>
        <end position="377"/>
    </location>
</feature>
<dbReference type="PROSITE" id="PS50994">
    <property type="entry name" value="INTEGRASE"/>
    <property type="match status" value="1"/>
</dbReference>
<dbReference type="EMBL" id="OIVN01001757">
    <property type="protein sequence ID" value="SPC97323.1"/>
    <property type="molecule type" value="Genomic_DNA"/>
</dbReference>
<name>A0A2N9GCP2_FAGSY</name>
<feature type="transmembrane region" description="Helical" evidence="2">
    <location>
        <begin position="158"/>
        <end position="181"/>
    </location>
</feature>
<keyword evidence="2" id="KW-1133">Transmembrane helix</keyword>
<dbReference type="AlphaFoldDB" id="A0A2N9GCP2"/>
<dbReference type="Pfam" id="PF00665">
    <property type="entry name" value="rve"/>
    <property type="match status" value="1"/>
</dbReference>
<sequence length="996" mass="111141">MELTRLLMLGFEASKPYLFLSLNELFLAIFMILVESVTSSGISALVIVVYEHVIATILLAILAFFLEKITLCQLLMTVALQFVASSYESVGLNLVPSVVFVMALIFRQEKLICWSINGQAKIWGIIVSAAGALAVVLWKGPVLLTSTMSNIQATSDGLIGGIMIVVGVLATSLWNITVLEFPQDHLLKSKPASIAVHVTSRVLRVPLELIEEHVTQFYPAELSLSAMMSFFGTIQTAVISLFVISWSSWELKWEGGLVLVTILLGGIVVTGLSYYVMTWSIKKKGPVFTSAFNPLLVVFSFLLQTFVLGYSAHLGRTLYKPSRHTETSHKTFEGATAGRASVVASSQHTDLNEGSARRADQGAISKEPGSHSSDRGNARRSLKYTSTASRAEDSERVISELRREIYDLKQPLESGRHSRSRQPLHSGKGPRTKEHTFRKTARPGGQHAIWKVLDLTYNDIDGCDEEVAVRTFKLGLPPDTGLRQSLTKRPAPTVGKLMHKIDQFIWVEEDGGGTTSVQTVAQPKVITPRPSARSSPVVKSLSSPSDFVAPSFRAFETIFKEPIYKLMEKIKREPFFVWPPKLLRNPDLRDGKLYCTYHKDTGHMTENCHKLKVHLEQLVSAGHLNQYRGIEANLDKIKAILDMQPPRTTKETLGLTERIAALNRFISRSTNICLPFFKILKKAFEWTDECQQAFEKLKIYLASPPLLNPSKQGEELCLYLAVSPTPVNSALIREEAIKAQALADFLAKFTVKDDEPKEEEPQISRWTVRTDGSSTKSVGGVGVILKLPEGDIIRRALDIHNDSQLVVGQVNGDYEAKEKRMQRYLNLVQHQISQFQGVKITRIPREQNATANQLARCLAPAEAEYVLKEIHEGICGNHSGARSLSKKIVRARPFLIGRRQLKFLVVTIDYLTKWVEAEPLATITKKNIQSFVWKAVICRFDIPRVLVSDNGKQFDNPRFRKFSQELGIHNHYSSPGHPQANGQVEVTNRSLPQNAI</sequence>
<evidence type="ECO:0000259" key="3">
    <source>
        <dbReference type="PROSITE" id="PS50994"/>
    </source>
</evidence>
<gene>
    <name evidence="4" type="ORF">FSB_LOCUS25205</name>
</gene>
<feature type="transmembrane region" description="Helical" evidence="2">
    <location>
        <begin position="230"/>
        <end position="249"/>
    </location>
</feature>
<keyword evidence="2" id="KW-0472">Membrane</keyword>
<feature type="region of interest" description="Disordered" evidence="1">
    <location>
        <begin position="325"/>
        <end position="395"/>
    </location>
</feature>
<feature type="transmembrane region" description="Helical" evidence="2">
    <location>
        <begin position="120"/>
        <end position="138"/>
    </location>
</feature>
<dbReference type="Gene3D" id="3.30.70.270">
    <property type="match status" value="1"/>
</dbReference>
<dbReference type="InterPro" id="IPR012337">
    <property type="entry name" value="RNaseH-like_sf"/>
</dbReference>
<evidence type="ECO:0000313" key="4">
    <source>
        <dbReference type="EMBL" id="SPC97323.1"/>
    </source>
</evidence>
<dbReference type="PANTHER" id="PTHR48475">
    <property type="entry name" value="RIBONUCLEASE H"/>
    <property type="match status" value="1"/>
</dbReference>
<dbReference type="GO" id="GO:0015074">
    <property type="term" value="P:DNA integration"/>
    <property type="evidence" value="ECO:0007669"/>
    <property type="project" value="InterPro"/>
</dbReference>
<organism evidence="4">
    <name type="scientific">Fagus sylvatica</name>
    <name type="common">Beechnut</name>
    <dbReference type="NCBI Taxonomy" id="28930"/>
    <lineage>
        <taxon>Eukaryota</taxon>
        <taxon>Viridiplantae</taxon>
        <taxon>Streptophyta</taxon>
        <taxon>Embryophyta</taxon>
        <taxon>Tracheophyta</taxon>
        <taxon>Spermatophyta</taxon>
        <taxon>Magnoliopsida</taxon>
        <taxon>eudicotyledons</taxon>
        <taxon>Gunneridae</taxon>
        <taxon>Pentapetalae</taxon>
        <taxon>rosids</taxon>
        <taxon>fabids</taxon>
        <taxon>Fagales</taxon>
        <taxon>Fagaceae</taxon>
        <taxon>Fagus</taxon>
    </lineage>
</organism>
<accession>A0A2N9GCP2</accession>
<keyword evidence="2" id="KW-0812">Transmembrane</keyword>
<dbReference type="SUPFAM" id="SSF56672">
    <property type="entry name" value="DNA/RNA polymerases"/>
    <property type="match status" value="1"/>
</dbReference>
<dbReference type="Gene3D" id="3.30.420.10">
    <property type="entry name" value="Ribonuclease H-like superfamily/Ribonuclease H"/>
    <property type="match status" value="2"/>
</dbReference>
<dbReference type="PANTHER" id="PTHR48475:SF2">
    <property type="entry name" value="RIBONUCLEASE H"/>
    <property type="match status" value="1"/>
</dbReference>
<feature type="region of interest" description="Disordered" evidence="1">
    <location>
        <begin position="409"/>
        <end position="443"/>
    </location>
</feature>
<dbReference type="SUPFAM" id="SSF53098">
    <property type="entry name" value="Ribonuclease H-like"/>
    <property type="match status" value="2"/>
</dbReference>
<dbReference type="GO" id="GO:0004523">
    <property type="term" value="F:RNA-DNA hybrid ribonuclease activity"/>
    <property type="evidence" value="ECO:0007669"/>
    <property type="project" value="InterPro"/>
</dbReference>
<dbReference type="InterPro" id="IPR002156">
    <property type="entry name" value="RNaseH_domain"/>
</dbReference>
<dbReference type="GO" id="GO:0003676">
    <property type="term" value="F:nucleic acid binding"/>
    <property type="evidence" value="ECO:0007669"/>
    <property type="project" value="InterPro"/>
</dbReference>
<feature type="transmembrane region" description="Helical" evidence="2">
    <location>
        <begin position="255"/>
        <end position="275"/>
    </location>
</feature>
<feature type="transmembrane region" description="Helical" evidence="2">
    <location>
        <begin position="90"/>
        <end position="108"/>
    </location>
</feature>